<protein>
    <recommendedName>
        <fullName evidence="3">Endonuclease/exonuclease/phosphatase domain-containing protein</fullName>
    </recommendedName>
</protein>
<dbReference type="EMBL" id="HACG01049023">
    <property type="protein sequence ID" value="CEK95888.1"/>
    <property type="molecule type" value="Transcribed_RNA"/>
</dbReference>
<reference evidence="2" key="1">
    <citation type="submission" date="2014-12" db="EMBL/GenBank/DDBJ databases">
        <title>Insight into the proteome of Arion vulgaris.</title>
        <authorList>
            <person name="Aradska J."/>
            <person name="Bulat T."/>
            <person name="Smidak R."/>
            <person name="Sarate P."/>
            <person name="Gangsoo J."/>
            <person name="Sialana F."/>
            <person name="Bilban M."/>
            <person name="Lubec G."/>
        </authorList>
    </citation>
    <scope>NUCLEOTIDE SEQUENCE</scope>
    <source>
        <tissue evidence="2">Skin</tissue>
    </source>
</reference>
<dbReference type="InterPro" id="IPR036691">
    <property type="entry name" value="Endo/exonu/phosph_ase_sf"/>
</dbReference>
<dbReference type="Gene3D" id="3.60.10.10">
    <property type="entry name" value="Endonuclease/exonuclease/phosphatase"/>
    <property type="match status" value="1"/>
</dbReference>
<sequence length="184" mass="20500">MGKAHSPYQLPRLGTKREDTSSFLSARAQHGKQQLQKHKTNKPLRFGTWNVRTMCPGLVNLDPTKTKDIRKTAVIDRELERLQVDIAALQETRLPDCGSVKEKNYTFFWQGLSTNQPRLYGVGFAVHNRLVKAIHTPVAASERAISLRLNVKGGLLNIICVYAPTLTSTSQQLLLLNLLVPSGA</sequence>
<evidence type="ECO:0000256" key="1">
    <source>
        <dbReference type="SAM" id="MobiDB-lite"/>
    </source>
</evidence>
<name>A0A0B7BSC4_9EUPU</name>
<evidence type="ECO:0000313" key="2">
    <source>
        <dbReference type="EMBL" id="CEK95888.1"/>
    </source>
</evidence>
<accession>A0A0B7BSC4</accession>
<organism evidence="2">
    <name type="scientific">Arion vulgaris</name>
    <dbReference type="NCBI Taxonomy" id="1028688"/>
    <lineage>
        <taxon>Eukaryota</taxon>
        <taxon>Metazoa</taxon>
        <taxon>Spiralia</taxon>
        <taxon>Lophotrochozoa</taxon>
        <taxon>Mollusca</taxon>
        <taxon>Gastropoda</taxon>
        <taxon>Heterobranchia</taxon>
        <taxon>Euthyneura</taxon>
        <taxon>Panpulmonata</taxon>
        <taxon>Eupulmonata</taxon>
        <taxon>Stylommatophora</taxon>
        <taxon>Helicina</taxon>
        <taxon>Arionoidea</taxon>
        <taxon>Arionidae</taxon>
        <taxon>Arion</taxon>
    </lineage>
</organism>
<gene>
    <name evidence="2" type="primary">ORF209290</name>
</gene>
<feature type="region of interest" description="Disordered" evidence="1">
    <location>
        <begin position="1"/>
        <end position="20"/>
    </location>
</feature>
<dbReference type="SUPFAM" id="SSF56219">
    <property type="entry name" value="DNase I-like"/>
    <property type="match status" value="1"/>
</dbReference>
<evidence type="ECO:0008006" key="3">
    <source>
        <dbReference type="Google" id="ProtNLM"/>
    </source>
</evidence>
<dbReference type="AlphaFoldDB" id="A0A0B7BSC4"/>
<proteinExistence type="predicted"/>